<reference evidence="2 3" key="1">
    <citation type="journal article" date="2021" name="BMC Biol.">
        <title>Horizontally acquired antibacterial genes associated with adaptive radiation of ladybird beetles.</title>
        <authorList>
            <person name="Li H.S."/>
            <person name="Tang X.F."/>
            <person name="Huang Y.H."/>
            <person name="Xu Z.Y."/>
            <person name="Chen M.L."/>
            <person name="Du X.Y."/>
            <person name="Qiu B.Y."/>
            <person name="Chen P.T."/>
            <person name="Zhang W."/>
            <person name="Slipinski A."/>
            <person name="Escalona H.E."/>
            <person name="Waterhouse R.M."/>
            <person name="Zwick A."/>
            <person name="Pang H."/>
        </authorList>
    </citation>
    <scope>NUCLEOTIDE SEQUENCE [LARGE SCALE GENOMIC DNA]</scope>
    <source>
        <strain evidence="2">SYSU2018</strain>
    </source>
</reference>
<dbReference type="Proteomes" id="UP001516400">
    <property type="component" value="Unassembled WGS sequence"/>
</dbReference>
<comment type="caution">
    <text evidence="2">The sequence shown here is derived from an EMBL/GenBank/DDBJ whole genome shotgun (WGS) entry which is preliminary data.</text>
</comment>
<dbReference type="EMBL" id="JABFTP020000144">
    <property type="protein sequence ID" value="KAL3283338.1"/>
    <property type="molecule type" value="Genomic_DNA"/>
</dbReference>
<evidence type="ECO:0000313" key="2">
    <source>
        <dbReference type="EMBL" id="KAL3283338.1"/>
    </source>
</evidence>
<keyword evidence="3" id="KW-1185">Reference proteome</keyword>
<organism evidence="2 3">
    <name type="scientific">Cryptolaemus montrouzieri</name>
    <dbReference type="NCBI Taxonomy" id="559131"/>
    <lineage>
        <taxon>Eukaryota</taxon>
        <taxon>Metazoa</taxon>
        <taxon>Ecdysozoa</taxon>
        <taxon>Arthropoda</taxon>
        <taxon>Hexapoda</taxon>
        <taxon>Insecta</taxon>
        <taxon>Pterygota</taxon>
        <taxon>Neoptera</taxon>
        <taxon>Endopterygota</taxon>
        <taxon>Coleoptera</taxon>
        <taxon>Polyphaga</taxon>
        <taxon>Cucujiformia</taxon>
        <taxon>Coccinelloidea</taxon>
        <taxon>Coccinellidae</taxon>
        <taxon>Scymninae</taxon>
        <taxon>Scymnini</taxon>
        <taxon>Cryptolaemus</taxon>
    </lineage>
</organism>
<name>A0ABD2NXC5_9CUCU</name>
<evidence type="ECO:0000313" key="3">
    <source>
        <dbReference type="Proteomes" id="UP001516400"/>
    </source>
</evidence>
<dbReference type="AlphaFoldDB" id="A0ABD2NXC5"/>
<feature type="region of interest" description="Disordered" evidence="1">
    <location>
        <begin position="52"/>
        <end position="75"/>
    </location>
</feature>
<proteinExistence type="predicted"/>
<gene>
    <name evidence="2" type="ORF">HHI36_006486</name>
</gene>
<evidence type="ECO:0000256" key="1">
    <source>
        <dbReference type="SAM" id="MobiDB-lite"/>
    </source>
</evidence>
<sequence length="129" mass="15423">MIQKERVEELRERLGRVDWNKLHKIDPSDVDLQWNLFMKLFKTEFDNVCPLRKMNTPRKRNTKRSLPSSQKTSECKRRLDILHQCKQGNAIFTEAYKKTKEEYDGLLKMEKSQTFKNTIRSSDNKSKSL</sequence>
<accession>A0ABD2NXC5</accession>
<protein>
    <submittedName>
        <fullName evidence="2">Uncharacterized protein</fullName>
    </submittedName>
</protein>